<evidence type="ECO:0000313" key="2">
    <source>
        <dbReference type="EMBL" id="MCW1076512.1"/>
    </source>
</evidence>
<reference evidence="2 3" key="1">
    <citation type="submission" date="2022-10" db="EMBL/GenBank/DDBJ databases">
        <title>Comparative genomic study of S. anginosus.</title>
        <authorList>
            <person name="Prasad A."/>
            <person name="Ene A."/>
            <person name="Jablonska S."/>
            <person name="Du J."/>
            <person name="Wolfe A.J."/>
            <person name="Putonti C."/>
        </authorList>
    </citation>
    <scope>NUCLEOTIDE SEQUENCE [LARGE SCALE GENOMIC DNA]</scope>
    <source>
        <strain evidence="2 3">UMB1339</strain>
    </source>
</reference>
<organism evidence="2 3">
    <name type="scientific">Streptococcus anginosus</name>
    <dbReference type="NCBI Taxonomy" id="1328"/>
    <lineage>
        <taxon>Bacteria</taxon>
        <taxon>Bacillati</taxon>
        <taxon>Bacillota</taxon>
        <taxon>Bacilli</taxon>
        <taxon>Lactobacillales</taxon>
        <taxon>Streptococcaceae</taxon>
        <taxon>Streptococcus</taxon>
        <taxon>Streptococcus anginosus group</taxon>
    </lineage>
</organism>
<name>A0ABD4U1N0_STRAP</name>
<accession>A0ABD4U1N0</accession>
<sequence>MKNIEEKILMADEEIKQLQNKRKKLISQQKQEERKKRDKRIKKGQSLKVFSDLLNYELFKRGKRELVDVKQLITIDYIFLFYPKYYLELKDFGMLLLDEDIEEIRLVETMHSSQNRKKDIKDISLLTKESNEMLHNQEKLSSEKYKPYIYFLITRTFDGYKEKEDDVKHLIDELPDNEFIQYWELMRMIRGNTIYTNSLDFDTGNRKNYYEIYELNRERFKSIADRKGIIFKVDTQTV</sequence>
<dbReference type="EMBL" id="JAPAIP010000008">
    <property type="protein sequence ID" value="MCW1076512.1"/>
    <property type="molecule type" value="Genomic_DNA"/>
</dbReference>
<feature type="coiled-coil region" evidence="1">
    <location>
        <begin position="1"/>
        <end position="35"/>
    </location>
</feature>
<proteinExistence type="predicted"/>
<protein>
    <submittedName>
        <fullName evidence="2">Uncharacterized protein</fullName>
    </submittedName>
</protein>
<dbReference type="Proteomes" id="UP001208682">
    <property type="component" value="Unassembled WGS sequence"/>
</dbReference>
<dbReference type="AlphaFoldDB" id="A0ABD4U1N0"/>
<dbReference type="RefSeq" id="WP_264348430.1">
    <property type="nucleotide sequence ID" value="NZ_JAPAIP010000008.1"/>
</dbReference>
<keyword evidence="1" id="KW-0175">Coiled coil</keyword>
<evidence type="ECO:0000313" key="3">
    <source>
        <dbReference type="Proteomes" id="UP001208682"/>
    </source>
</evidence>
<evidence type="ECO:0000256" key="1">
    <source>
        <dbReference type="SAM" id="Coils"/>
    </source>
</evidence>
<comment type="caution">
    <text evidence="2">The sequence shown here is derived from an EMBL/GenBank/DDBJ whole genome shotgun (WGS) entry which is preliminary data.</text>
</comment>
<gene>
    <name evidence="2" type="ORF">OJ589_04915</name>
</gene>